<dbReference type="InterPro" id="IPR014001">
    <property type="entry name" value="Helicase_ATP-bd"/>
</dbReference>
<dbReference type="Pfam" id="PF10544">
    <property type="entry name" value="T5orf172"/>
    <property type="match status" value="1"/>
</dbReference>
<comment type="caution">
    <text evidence="5">The sequence shown here is derived from an EMBL/GenBank/DDBJ whole genome shotgun (WGS) entry which is preliminary data.</text>
</comment>
<dbReference type="EMBL" id="MVOH01000024">
    <property type="protein sequence ID" value="PAU66816.1"/>
    <property type="molecule type" value="Genomic_DNA"/>
</dbReference>
<dbReference type="InterPro" id="IPR018306">
    <property type="entry name" value="Phage_T5_Orf172_DNA-bd"/>
</dbReference>
<dbReference type="GO" id="GO:0003677">
    <property type="term" value="F:DNA binding"/>
    <property type="evidence" value="ECO:0007669"/>
    <property type="project" value="InterPro"/>
</dbReference>
<gene>
    <name evidence="5" type="ORF">B1526_1711</name>
</gene>
<feature type="compositionally biased region" description="Polar residues" evidence="2">
    <location>
        <begin position="1113"/>
        <end position="1135"/>
    </location>
</feature>
<protein>
    <submittedName>
        <fullName evidence="5">Type II restriction endonuclease</fullName>
    </submittedName>
</protein>
<dbReference type="GO" id="GO:0004519">
    <property type="term" value="F:endonuclease activity"/>
    <property type="evidence" value="ECO:0007669"/>
    <property type="project" value="UniProtKB-KW"/>
</dbReference>
<evidence type="ECO:0000259" key="4">
    <source>
        <dbReference type="SMART" id="SM00974"/>
    </source>
</evidence>
<dbReference type="GO" id="GO:0005524">
    <property type="term" value="F:ATP binding"/>
    <property type="evidence" value="ECO:0007669"/>
    <property type="project" value="InterPro"/>
</dbReference>
<organism evidence="5 6">
    <name type="scientific">Bifidobacterium criceti</name>
    <dbReference type="NCBI Taxonomy" id="1960969"/>
    <lineage>
        <taxon>Bacteria</taxon>
        <taxon>Bacillati</taxon>
        <taxon>Actinomycetota</taxon>
        <taxon>Actinomycetes</taxon>
        <taxon>Bifidobacteriales</taxon>
        <taxon>Bifidobacteriaceae</taxon>
        <taxon>Bifidobacterium</taxon>
    </lineage>
</organism>
<dbReference type="AlphaFoldDB" id="A0A2A2ED14"/>
<keyword evidence="5" id="KW-0255">Endonuclease</keyword>
<dbReference type="RefSeq" id="WP_095615669.1">
    <property type="nucleotide sequence ID" value="NZ_MVOH01000024.1"/>
</dbReference>
<evidence type="ECO:0000313" key="5">
    <source>
        <dbReference type="EMBL" id="PAU66816.1"/>
    </source>
</evidence>
<proteinExistence type="predicted"/>
<feature type="domain" description="Helicase ATP-binding" evidence="3">
    <location>
        <begin position="126"/>
        <end position="340"/>
    </location>
</feature>
<feature type="region of interest" description="Disordered" evidence="2">
    <location>
        <begin position="1113"/>
        <end position="1136"/>
    </location>
</feature>
<dbReference type="Proteomes" id="UP000218399">
    <property type="component" value="Unassembled WGS sequence"/>
</dbReference>
<dbReference type="Gene3D" id="3.40.50.300">
    <property type="entry name" value="P-loop containing nucleotide triphosphate hydrolases"/>
    <property type="match status" value="2"/>
</dbReference>
<feature type="coiled-coil region" evidence="1">
    <location>
        <begin position="772"/>
        <end position="880"/>
    </location>
</feature>
<dbReference type="OrthoDB" id="9813673at2"/>
<dbReference type="REBASE" id="384986">
    <property type="entry name" value="Bcr19EORF1711P"/>
</dbReference>
<dbReference type="SUPFAM" id="SSF53335">
    <property type="entry name" value="S-adenosyl-L-methionine-dependent methyltransferases"/>
    <property type="match status" value="1"/>
</dbReference>
<dbReference type="SUPFAM" id="SSF52540">
    <property type="entry name" value="P-loop containing nucleoside triphosphate hydrolases"/>
    <property type="match status" value="1"/>
</dbReference>
<keyword evidence="1" id="KW-0175">Coiled coil</keyword>
<dbReference type="SMART" id="SM00974">
    <property type="entry name" value="T5orf172"/>
    <property type="match status" value="1"/>
</dbReference>
<dbReference type="Pfam" id="PF04851">
    <property type="entry name" value="ResIII"/>
    <property type="match status" value="1"/>
</dbReference>
<evidence type="ECO:0000313" key="6">
    <source>
        <dbReference type="Proteomes" id="UP000218399"/>
    </source>
</evidence>
<dbReference type="GO" id="GO:0016787">
    <property type="term" value="F:hydrolase activity"/>
    <property type="evidence" value="ECO:0007669"/>
    <property type="project" value="InterPro"/>
</dbReference>
<keyword evidence="5" id="KW-0540">Nuclease</keyword>
<dbReference type="InterPro" id="IPR027417">
    <property type="entry name" value="P-loop_NTPase"/>
</dbReference>
<name>A0A2A2ED14_9BIFI</name>
<sequence>MCAVNIKPFKRIVPMIYAYTTPEIARHDGWTKIGDTKRDVNERISEQTHTADVMFHLAWQSNAMYDDGSGEYFRDKDFHAFLRRRKGVEQEPNKNNEWFHINPTLAHQYLDEFKKHKVSVDDYDGSDYTLRPEQEKAVGETLAYFDAGGNEFLWNAKPRFGKTLSTYDLMRRMAHRLKRPIKALVVTNRPSIANSWAEDFNRFIGWRGDMCFVSSNDAVKKTPHVYSRDEYNQLVRHGDPGSQPGMLAFESLQGLKGSIYFGGQHDKLKWISELEFDLLVVDESQEGVDTLRTDRAFDNIKRHHTLYLSGTPFKALADGRFSDSQIYNWSYEDEQRAKHEWSVDDDNAYAELPELQMYTYRMSSMVEREARAGAVIADDGTNVDYAFDLNEFFATVPSHGGMAFAHEKDVRRFLDALTTQERYPFSTPKLREELSHTLWLLNRVDSAKTLAKLLKEHPVFGEYEIIVAAGDGSIDDEKATADSYHRVKQAIAEHDKTITLSVGQLTVGVTVPEWSGVLMLSNMKSPSAYMQAAFRVQNPCDMTVLRDGLPVRLRKERAYVFDFDPARTLVIYDEFANNLNADTASGRGTSDDRKRNIRELLNFFPVIGEDDQGRMEPIDAQQVLSIPRMLKSREVVRHGFISNYLFADISNVFGAPDAVKNILQHLTPAGAKDFDAKHNTLQNLGDLPLDEHGEVDIPEQIVIGQTADIFGPKIYSETATSIDDVLDAMHKADEHETDSAIAKLGATLKDVVESKIIGPASEHYGVKKSTQRALARENARRIDKEIDQIQKDLNQQRRIAEVERQRRIDQADSTVAIDEAERDYAETLRKAVEEAKSEVEKTTQNLINTRPQEIVRRVETIKAQEEKQEAENEVRALLRGFARTIPSFVMAYGDEHLTLANFDDYTEDEVFEDVTGITEEDFRFLRDGGERNGEHFAGHLFDETVFNDSIQEFLNKKRELANYFDKSRTEDIFDYIPPQKTNQIFTPRWVVARMVDDLERENPGCFDNPDFTFADLYMKSGLYITEIVKRLFKSEGLKRAYPDEGERIRHILHKQVYGMAPTRIIYLIAMNYILGFDDTLKRENCNFVQADAAAAAKAGTLPQLVNEAFTRGNTGDAETQQPRVSQPQSNKSESTGDWLLDELRAAHIEYIDKRSRGGSLWVLGDDSLNGLMDKLAEEGATFKYKPEGGRATKGRSGWWLR</sequence>
<keyword evidence="6" id="KW-1185">Reference proteome</keyword>
<reference evidence="5 6" key="1">
    <citation type="journal article" date="2017" name="ISME J.">
        <title>Unveiling bifidobacterial biogeography across the mammalian branch of the tree of life.</title>
        <authorList>
            <person name="Milani C."/>
            <person name="Mangifesta M."/>
            <person name="Mancabelli L."/>
            <person name="Lugli G.A."/>
            <person name="James K."/>
            <person name="Duranti S."/>
            <person name="Turroni F."/>
            <person name="Ferrario C."/>
            <person name="Ossiprandi M.C."/>
            <person name="van Sinderen D."/>
            <person name="Ventura M."/>
        </authorList>
    </citation>
    <scope>NUCLEOTIDE SEQUENCE [LARGE SCALE GENOMIC DNA]</scope>
    <source>
        <strain evidence="6">Ham19E</strain>
    </source>
</reference>
<evidence type="ECO:0000256" key="1">
    <source>
        <dbReference type="SAM" id="Coils"/>
    </source>
</evidence>
<keyword evidence="5" id="KW-0378">Hydrolase</keyword>
<dbReference type="SMART" id="SM00487">
    <property type="entry name" value="DEXDc"/>
    <property type="match status" value="1"/>
</dbReference>
<evidence type="ECO:0000256" key="2">
    <source>
        <dbReference type="SAM" id="MobiDB-lite"/>
    </source>
</evidence>
<feature type="domain" description="Bacteriophage T5 Orf172 DNA-binding" evidence="4">
    <location>
        <begin position="25"/>
        <end position="113"/>
    </location>
</feature>
<accession>A0A2A2ED14</accession>
<dbReference type="InterPro" id="IPR006935">
    <property type="entry name" value="Helicase/UvrB_N"/>
</dbReference>
<evidence type="ECO:0000259" key="3">
    <source>
        <dbReference type="SMART" id="SM00487"/>
    </source>
</evidence>
<dbReference type="InterPro" id="IPR029063">
    <property type="entry name" value="SAM-dependent_MTases_sf"/>
</dbReference>